<dbReference type="Proteomes" id="UP000018227">
    <property type="component" value="Unassembled WGS sequence"/>
</dbReference>
<reference evidence="8 9" key="1">
    <citation type="submission" date="2013-06" db="EMBL/GenBank/DDBJ databases">
        <authorList>
            <person name="Weinstock G."/>
            <person name="Sodergren E."/>
            <person name="Clifton S."/>
            <person name="Fulton L."/>
            <person name="Fulton B."/>
            <person name="Courtney L."/>
            <person name="Fronick C."/>
            <person name="Harrison M."/>
            <person name="Strong C."/>
            <person name="Farmer C."/>
            <person name="Delahaunty K."/>
            <person name="Markovic C."/>
            <person name="Hall O."/>
            <person name="Minx P."/>
            <person name="Tomlinson C."/>
            <person name="Mitreva M."/>
            <person name="Nelson J."/>
            <person name="Hou S."/>
            <person name="Wollam A."/>
            <person name="Pepin K.H."/>
            <person name="Johnson M."/>
            <person name="Bhonagiri V."/>
            <person name="Nash W.E."/>
            <person name="Warren W."/>
            <person name="Chinwalla A."/>
            <person name="Mardis E.R."/>
            <person name="Wilson R.K."/>
        </authorList>
    </citation>
    <scope>NUCLEOTIDE SEQUENCE [LARGE SCALE GENOMIC DNA]</scope>
    <source>
        <strain evidence="8 9">ATCC 51271</strain>
    </source>
</reference>
<dbReference type="PANTHER" id="PTHR46795:SF3">
    <property type="entry name" value="ABC TRANSPORTER PERMEASE"/>
    <property type="match status" value="1"/>
</dbReference>
<keyword evidence="4 6" id="KW-1133">Transmembrane helix</keyword>
<accession>V2ZC36</accession>
<evidence type="ECO:0000313" key="8">
    <source>
        <dbReference type="EMBL" id="ESL04495.1"/>
    </source>
</evidence>
<feature type="transmembrane region" description="Helical" evidence="6">
    <location>
        <begin position="155"/>
        <end position="173"/>
    </location>
</feature>
<evidence type="ECO:0000313" key="9">
    <source>
        <dbReference type="Proteomes" id="UP000018227"/>
    </source>
</evidence>
<feature type="transmembrane region" description="Helical" evidence="6">
    <location>
        <begin position="590"/>
        <end position="607"/>
    </location>
</feature>
<comment type="subcellular location">
    <subcellularLocation>
        <location evidence="1 6">Cell membrane</location>
        <topology evidence="1 6">Multi-pass membrane protein</topology>
    </subcellularLocation>
</comment>
<dbReference type="PANTHER" id="PTHR46795">
    <property type="entry name" value="ABC TRANSPORTER PERMEASE-RELATED-RELATED"/>
    <property type="match status" value="1"/>
</dbReference>
<organism evidence="8 9">
    <name type="scientific">Catonella morbi ATCC 51271</name>
    <dbReference type="NCBI Taxonomy" id="592026"/>
    <lineage>
        <taxon>Bacteria</taxon>
        <taxon>Bacillati</taxon>
        <taxon>Bacillota</taxon>
        <taxon>Clostridia</taxon>
        <taxon>Lachnospirales</taxon>
        <taxon>Lachnospiraceae</taxon>
        <taxon>Catonella</taxon>
    </lineage>
</organism>
<dbReference type="PIRSF" id="PIRSF018968">
    <property type="entry name" value="ABC_permease_BceB"/>
    <property type="match status" value="1"/>
</dbReference>
<keyword evidence="3 6" id="KW-0812">Transmembrane</keyword>
<protein>
    <recommendedName>
        <fullName evidence="7">ABC3 transporter permease C-terminal domain-containing protein</fullName>
    </recommendedName>
</protein>
<dbReference type="GO" id="GO:0055085">
    <property type="term" value="P:transmembrane transport"/>
    <property type="evidence" value="ECO:0007669"/>
    <property type="project" value="UniProtKB-UniRule"/>
</dbReference>
<feature type="transmembrane region" description="Helical" evidence="6">
    <location>
        <begin position="54"/>
        <end position="76"/>
    </location>
</feature>
<dbReference type="HOGENOM" id="CLU_022800_2_3_9"/>
<dbReference type="eggNOG" id="COG0577">
    <property type="taxonomic scope" value="Bacteria"/>
</dbReference>
<evidence type="ECO:0000256" key="5">
    <source>
        <dbReference type="ARBA" id="ARBA00023136"/>
    </source>
</evidence>
<dbReference type="Pfam" id="PF02687">
    <property type="entry name" value="FtsX"/>
    <property type="match status" value="1"/>
</dbReference>
<comment type="caution">
    <text evidence="8">The sequence shown here is derived from an EMBL/GenBank/DDBJ whole genome shotgun (WGS) entry which is preliminary data.</text>
</comment>
<gene>
    <name evidence="8" type="ORF">GCWU0000282_000209</name>
</gene>
<feature type="transmembrane region" description="Helical" evidence="6">
    <location>
        <begin position="231"/>
        <end position="254"/>
    </location>
</feature>
<dbReference type="InterPro" id="IPR003838">
    <property type="entry name" value="ABC3_permease_C"/>
</dbReference>
<dbReference type="InterPro" id="IPR052536">
    <property type="entry name" value="ABC-4_Integral_Memb_Prot"/>
</dbReference>
<evidence type="ECO:0000256" key="4">
    <source>
        <dbReference type="ARBA" id="ARBA00022989"/>
    </source>
</evidence>
<feature type="transmembrane region" description="Helical" evidence="6">
    <location>
        <begin position="284"/>
        <end position="308"/>
    </location>
</feature>
<keyword evidence="5 6" id="KW-0472">Membrane</keyword>
<proteinExistence type="inferred from homology"/>
<keyword evidence="6" id="KW-0813">Transport</keyword>
<feature type="transmembrane region" description="Helical" evidence="6">
    <location>
        <begin position="110"/>
        <end position="135"/>
    </location>
</feature>
<dbReference type="EMBL" id="ACIL03000003">
    <property type="protein sequence ID" value="ESL04495.1"/>
    <property type="molecule type" value="Genomic_DNA"/>
</dbReference>
<feature type="transmembrane region" description="Helical" evidence="6">
    <location>
        <begin position="20"/>
        <end position="42"/>
    </location>
</feature>
<evidence type="ECO:0000256" key="1">
    <source>
        <dbReference type="ARBA" id="ARBA00004651"/>
    </source>
</evidence>
<feature type="transmembrane region" description="Helical" evidence="6">
    <location>
        <begin position="627"/>
        <end position="648"/>
    </location>
</feature>
<keyword evidence="2 6" id="KW-1003">Cell membrane</keyword>
<feature type="transmembrane region" description="Helical" evidence="6">
    <location>
        <begin position="201"/>
        <end position="225"/>
    </location>
</feature>
<name>V2ZC36_9FIRM</name>
<evidence type="ECO:0000259" key="7">
    <source>
        <dbReference type="Pfam" id="PF02687"/>
    </source>
</evidence>
<dbReference type="GO" id="GO:0005886">
    <property type="term" value="C:plasma membrane"/>
    <property type="evidence" value="ECO:0007669"/>
    <property type="project" value="UniProtKB-SubCell"/>
</dbReference>
<evidence type="ECO:0000256" key="6">
    <source>
        <dbReference type="PIRNR" id="PIRNR018968"/>
    </source>
</evidence>
<feature type="transmembrane region" description="Helical" evidence="6">
    <location>
        <begin position="535"/>
        <end position="556"/>
    </location>
</feature>
<keyword evidence="9" id="KW-1185">Reference proteome</keyword>
<feature type="domain" description="ABC3 transporter permease C-terminal" evidence="7">
    <location>
        <begin position="63"/>
        <end position="181"/>
    </location>
</feature>
<evidence type="ECO:0000256" key="2">
    <source>
        <dbReference type="ARBA" id="ARBA00022475"/>
    </source>
</evidence>
<dbReference type="STRING" id="592026.GCWU0000282_000209"/>
<dbReference type="AlphaFoldDB" id="V2ZC36"/>
<dbReference type="OrthoDB" id="9781780at2"/>
<dbReference type="RefSeq" id="WP_023353113.1">
    <property type="nucleotide sequence ID" value="NZ_KI535366.1"/>
</dbReference>
<sequence>MNLKLAGGFAIKNLKANRYLEIPFILATGTMLILFNIMASLIQNEYVLTRHKTLPTFISMGTGVAFIFTFIFVVYANRFLIKRRNKEFALYGILGLEKKHIRKIILIEHIINYSLIAVIAISGGYVFGKLAFMGLNSLMKDTAVKIMDYPFSTQATAITLVYVLFLFVFVYLLNALSIKNASPVELLGREHSGEGEPKNRLVLLLIGLAFLVVGYYIALTINGILKSLLAFFIAVVLVIIATYILFMTFSIFMLKIQKKNKNFYYKAKNFLSVSGMIYRMKSSAVGIASIAILSTGVIVTLATTLSIYGSIEAVVTSTIPREYKISNVAINVTIDNYKDEQKKLMDIIAKAAGGEKNIVNSFSELSGMIYALQKGSELLPLLGDNANDYHPVPAILSTIEAYNSEFNQNVKLADDEVIISSNSSSLPIESTINLGGKNYKTRMVEGLVPGNFAIEIYKIILPNTSTMDELTKFYLMDKNDEKGNFPAPLYITAHFDLTTDKANFEKAFFALGEGKYELAEISDIRKSSYEFNGGFLFLGIIVGIIFLSGTMLITYYKQVSEGSEDREKYQIMKKVGLPDELIKKTTASQVVWMFFLPLAVAAIHSIVSSKIIFQLLGMFGVRTFMDYGSNLLIVGGVFAVVYFVNFKITSNVYYKQVR</sequence>
<dbReference type="InterPro" id="IPR027022">
    <property type="entry name" value="ABC_permease_BceB-typ"/>
</dbReference>
<evidence type="ECO:0000256" key="3">
    <source>
        <dbReference type="ARBA" id="ARBA00022692"/>
    </source>
</evidence>
<comment type="similarity">
    <text evidence="6">Belongs to the ABC-4 integral membrane protein family.</text>
</comment>